<dbReference type="InterPro" id="IPR009057">
    <property type="entry name" value="Homeodomain-like_sf"/>
</dbReference>
<dbReference type="SUPFAM" id="SSF46689">
    <property type="entry name" value="Homeodomain-like"/>
    <property type="match status" value="1"/>
</dbReference>
<evidence type="ECO:0000259" key="3">
    <source>
        <dbReference type="PROSITE" id="PS50977"/>
    </source>
</evidence>
<dbReference type="RefSeq" id="WP_212507418.1">
    <property type="nucleotide sequence ID" value="NZ_CP060696.1"/>
</dbReference>
<reference evidence="4 5" key="1">
    <citation type="submission" date="2020-08" db="EMBL/GenBank/DDBJ databases">
        <authorList>
            <person name="Ren C."/>
            <person name="Gu Y."/>
            <person name="Xu Y."/>
        </authorList>
    </citation>
    <scope>NUCLEOTIDE SEQUENCE [LARGE SCALE GENOMIC DNA]</scope>
    <source>
        <strain evidence="4 5">LBM18003</strain>
    </source>
</reference>
<keyword evidence="1 2" id="KW-0238">DNA-binding</keyword>
<dbReference type="Proteomes" id="UP000516046">
    <property type="component" value="Chromosome"/>
</dbReference>
<evidence type="ECO:0000313" key="5">
    <source>
        <dbReference type="Proteomes" id="UP000516046"/>
    </source>
</evidence>
<sequence>MEEKQTADRRIQKTKIAIHDALVALMARKSVSEITVRELTDTADISRKTFYLHYADLTDVFREMENQLLDGLHLLLRNCDFTNRQSGISTLFSGLNELIQHDLPFYRQLVRSDYFGRFLVSVKQVLKDELRMLAAQRPTSRPKLRELSLEFAAAGLVSMYIEWFRSDTNLPLCAVAAAAQQIIFNSILATA</sequence>
<proteinExistence type="predicted"/>
<dbReference type="PROSITE" id="PS50977">
    <property type="entry name" value="HTH_TETR_2"/>
    <property type="match status" value="1"/>
</dbReference>
<protein>
    <submittedName>
        <fullName evidence="4">TetR/AcrR family transcriptional regulator</fullName>
    </submittedName>
</protein>
<keyword evidence="5" id="KW-1185">Reference proteome</keyword>
<dbReference type="KEGG" id="caml:H6X83_01430"/>
<dbReference type="EMBL" id="CP060696">
    <property type="protein sequence ID" value="QNO18355.1"/>
    <property type="molecule type" value="Genomic_DNA"/>
</dbReference>
<dbReference type="GO" id="GO:0003677">
    <property type="term" value="F:DNA binding"/>
    <property type="evidence" value="ECO:0007669"/>
    <property type="project" value="UniProtKB-UniRule"/>
</dbReference>
<accession>A0A7G9WI43</accession>
<evidence type="ECO:0000256" key="1">
    <source>
        <dbReference type="ARBA" id="ARBA00023125"/>
    </source>
</evidence>
<gene>
    <name evidence="4" type="ORF">H6X83_01430</name>
</gene>
<organism evidence="4 5">
    <name type="scientific">Caproicibacterium amylolyticum</name>
    <dbReference type="NCBI Taxonomy" id="2766537"/>
    <lineage>
        <taxon>Bacteria</taxon>
        <taxon>Bacillati</taxon>
        <taxon>Bacillota</taxon>
        <taxon>Clostridia</taxon>
        <taxon>Eubacteriales</taxon>
        <taxon>Oscillospiraceae</taxon>
        <taxon>Caproicibacterium</taxon>
    </lineage>
</organism>
<dbReference type="AlphaFoldDB" id="A0A7G9WI43"/>
<dbReference type="InterPro" id="IPR001647">
    <property type="entry name" value="HTH_TetR"/>
</dbReference>
<evidence type="ECO:0000256" key="2">
    <source>
        <dbReference type="PROSITE-ProRule" id="PRU00335"/>
    </source>
</evidence>
<feature type="DNA-binding region" description="H-T-H motif" evidence="2">
    <location>
        <begin position="35"/>
        <end position="54"/>
    </location>
</feature>
<dbReference type="PANTHER" id="PTHR43479:SF7">
    <property type="entry name" value="TETR-FAMILY TRANSCRIPTIONAL REGULATOR"/>
    <property type="match status" value="1"/>
</dbReference>
<feature type="domain" description="HTH tetR-type" evidence="3">
    <location>
        <begin position="12"/>
        <end position="72"/>
    </location>
</feature>
<evidence type="ECO:0000313" key="4">
    <source>
        <dbReference type="EMBL" id="QNO18355.1"/>
    </source>
</evidence>
<name>A0A7G9WI43_9FIRM</name>
<dbReference type="PANTHER" id="PTHR43479">
    <property type="entry name" value="ACREF/ENVCD OPERON REPRESSOR-RELATED"/>
    <property type="match status" value="1"/>
</dbReference>
<dbReference type="Gene3D" id="1.10.357.10">
    <property type="entry name" value="Tetracycline Repressor, domain 2"/>
    <property type="match status" value="1"/>
</dbReference>
<dbReference type="InterPro" id="IPR050624">
    <property type="entry name" value="HTH-type_Tx_Regulator"/>
</dbReference>